<dbReference type="GO" id="GO:0042277">
    <property type="term" value="F:peptide binding"/>
    <property type="evidence" value="ECO:0007669"/>
    <property type="project" value="TreeGrafter"/>
</dbReference>
<evidence type="ECO:0000256" key="5">
    <source>
        <dbReference type="ARBA" id="ARBA00022723"/>
    </source>
</evidence>
<dbReference type="PANTHER" id="PTHR11533">
    <property type="entry name" value="PROTEASE M1 ZINC METALLOPROTEASE"/>
    <property type="match status" value="1"/>
</dbReference>
<evidence type="ECO:0000313" key="12">
    <source>
        <dbReference type="EMBL" id="CAB4540804.1"/>
    </source>
</evidence>
<proteinExistence type="inferred from homology"/>
<keyword evidence="5" id="KW-0479">Metal-binding</keyword>
<dbReference type="EMBL" id="CAEZSC010000073">
    <property type="protein sequence ID" value="CAB4540804.1"/>
    <property type="molecule type" value="Genomic_DNA"/>
</dbReference>
<dbReference type="GO" id="GO:0070006">
    <property type="term" value="F:metalloaminopeptidase activity"/>
    <property type="evidence" value="ECO:0007669"/>
    <property type="project" value="TreeGrafter"/>
</dbReference>
<keyword evidence="7" id="KW-0862">Zinc</keyword>
<protein>
    <submittedName>
        <fullName evidence="12">Unannotated protein</fullName>
    </submittedName>
</protein>
<accession>A0A6J6BPZ9</accession>
<dbReference type="Gene3D" id="1.10.390.10">
    <property type="entry name" value="Neutral Protease Domain 2"/>
    <property type="match status" value="1"/>
</dbReference>
<gene>
    <name evidence="12" type="ORF">UFOPK1380_01034</name>
</gene>
<evidence type="ECO:0000256" key="8">
    <source>
        <dbReference type="ARBA" id="ARBA00023049"/>
    </source>
</evidence>
<evidence type="ECO:0000256" key="6">
    <source>
        <dbReference type="ARBA" id="ARBA00022801"/>
    </source>
</evidence>
<keyword evidence="8" id="KW-0482">Metalloprotease</keyword>
<dbReference type="CDD" id="cd09602">
    <property type="entry name" value="M1_APN"/>
    <property type="match status" value="1"/>
</dbReference>
<reference evidence="12" key="1">
    <citation type="submission" date="2020-05" db="EMBL/GenBank/DDBJ databases">
        <authorList>
            <person name="Chiriac C."/>
            <person name="Salcher M."/>
            <person name="Ghai R."/>
            <person name="Kavagutti S V."/>
        </authorList>
    </citation>
    <scope>NUCLEOTIDE SEQUENCE</scope>
</reference>
<evidence type="ECO:0000256" key="2">
    <source>
        <dbReference type="ARBA" id="ARBA00010136"/>
    </source>
</evidence>
<evidence type="ECO:0000259" key="9">
    <source>
        <dbReference type="Pfam" id="PF01433"/>
    </source>
</evidence>
<evidence type="ECO:0000256" key="3">
    <source>
        <dbReference type="ARBA" id="ARBA00022438"/>
    </source>
</evidence>
<dbReference type="GO" id="GO:0006508">
    <property type="term" value="P:proteolysis"/>
    <property type="evidence" value="ECO:0007669"/>
    <property type="project" value="UniProtKB-KW"/>
</dbReference>
<name>A0A6J6BPZ9_9ZZZZ</name>
<dbReference type="Pfam" id="PF17900">
    <property type="entry name" value="Peptidase_M1_N"/>
    <property type="match status" value="1"/>
</dbReference>
<dbReference type="InterPro" id="IPR027268">
    <property type="entry name" value="Peptidase_M4/M1_CTD_sf"/>
</dbReference>
<dbReference type="AlphaFoldDB" id="A0A6J6BPZ9"/>
<comment type="cofactor">
    <cofactor evidence="1">
        <name>Zn(2+)</name>
        <dbReference type="ChEBI" id="CHEBI:29105"/>
    </cofactor>
</comment>
<dbReference type="InterPro" id="IPR050344">
    <property type="entry name" value="Peptidase_M1_aminopeptidases"/>
</dbReference>
<dbReference type="InterPro" id="IPR001930">
    <property type="entry name" value="Peptidase_M1"/>
</dbReference>
<evidence type="ECO:0000256" key="1">
    <source>
        <dbReference type="ARBA" id="ARBA00001947"/>
    </source>
</evidence>
<dbReference type="NCBIfam" id="TIGR02412">
    <property type="entry name" value="pepN_strep_liv"/>
    <property type="match status" value="1"/>
</dbReference>
<evidence type="ECO:0000256" key="7">
    <source>
        <dbReference type="ARBA" id="ARBA00022833"/>
    </source>
</evidence>
<sequence length="844" mass="93505">MPGVNISRAEAAERSAHLAISKYQVTLDVTRGSQTFYAKSVVSFTCNKPGYDTFIDAVGKSIISATLNGAPVDVSNFDGESVFLKGLAAQNELVIEIEGEYSKIGEGLQLSVDPADNETYLYSQGETAYNRRMFPCFDQPDLKAVFEINATAPAKWEVISNSNVGSVTESDGKKTWSFLPTPVIPSYIVVLVAGPYSHVHKDYVGTKTIPMGIYCRKSLAEHVDADEIFKITQQGFDYFEKVFGLAYPFEKYDQIAVVDFNWGAMENSGAVTWREESFIFRSKVTERQYNFRASTILHEMAHMWFGNMTTMKWWDDLWLNESFAEWSSYLALDEGTDFTNGWTNFNAARKTAGYRQDQLSTTHPIATDMVDLEAVNANFDMISYAKGAAVLKQLFAHVGRDNFINGLKAYFDKHAFKNTTLNDLLVEFEATSGRSLKPWVDTWLLTAGVNTLRPVLKIDGDTYASVAIAQEAPKIPVGSTELRPHRLSIALYDNVNGEIKLRKSHELDVAGALTTVPEFAGEKVADLLLINDGDLTYAKIRFDERSIATLKKDLGKIKDSLTRALCWSAAWDMARDAEISATDFVDIAIAGLAGESEVSTVTGLGFQLTTTIELYAHPSHRDALRSKLADACAGFLAAAESGSDHQLQFAKMFTTNATSPEHIERIKALLDGKLPGLKVDADLRWFFVIALTDLGVFGRAEIDAELARDKTKTGEESHAQAIATIPTLEAKQAAWKIITAPETSNSIRAKSIVGFQSIGQRELIAQFADKYFAELQTIWGQGFETGSTFVEQMYPIAVTTQAMLDKSYQWLKNEGKDSPAMLQRYVNEAAEGLARALRAQERDK</sequence>
<dbReference type="GO" id="GO:0016020">
    <property type="term" value="C:membrane"/>
    <property type="evidence" value="ECO:0007669"/>
    <property type="project" value="TreeGrafter"/>
</dbReference>
<evidence type="ECO:0000256" key="4">
    <source>
        <dbReference type="ARBA" id="ARBA00022670"/>
    </source>
</evidence>
<dbReference type="InterPro" id="IPR042097">
    <property type="entry name" value="Aminopeptidase_N-like_N_sf"/>
</dbReference>
<dbReference type="InterPro" id="IPR012778">
    <property type="entry name" value="Pept_M1_aminopeptidase"/>
</dbReference>
<dbReference type="GO" id="GO:0043171">
    <property type="term" value="P:peptide catabolic process"/>
    <property type="evidence" value="ECO:0007669"/>
    <property type="project" value="TreeGrafter"/>
</dbReference>
<dbReference type="PANTHER" id="PTHR11533:SF174">
    <property type="entry name" value="PUROMYCIN-SENSITIVE AMINOPEPTIDASE-RELATED"/>
    <property type="match status" value="1"/>
</dbReference>
<dbReference type="PRINTS" id="PR00756">
    <property type="entry name" value="ALADIPTASE"/>
</dbReference>
<dbReference type="InterPro" id="IPR024571">
    <property type="entry name" value="ERAP1-like_C_dom"/>
</dbReference>
<dbReference type="GO" id="GO:0008270">
    <property type="term" value="F:zinc ion binding"/>
    <property type="evidence" value="ECO:0007669"/>
    <property type="project" value="InterPro"/>
</dbReference>
<feature type="domain" description="ERAP1-like C-terminal" evidence="10">
    <location>
        <begin position="528"/>
        <end position="834"/>
    </location>
</feature>
<keyword evidence="6" id="KW-0378">Hydrolase</keyword>
<dbReference type="InterPro" id="IPR045357">
    <property type="entry name" value="Aminopeptidase_N-like_N"/>
</dbReference>
<dbReference type="InterPro" id="IPR014782">
    <property type="entry name" value="Peptidase_M1_dom"/>
</dbReference>
<dbReference type="GO" id="GO:0005737">
    <property type="term" value="C:cytoplasm"/>
    <property type="evidence" value="ECO:0007669"/>
    <property type="project" value="TreeGrafter"/>
</dbReference>
<dbReference type="Pfam" id="PF11838">
    <property type="entry name" value="ERAP1_C"/>
    <property type="match status" value="1"/>
</dbReference>
<dbReference type="SUPFAM" id="SSF63737">
    <property type="entry name" value="Leukotriene A4 hydrolase N-terminal domain"/>
    <property type="match status" value="1"/>
</dbReference>
<dbReference type="FunFam" id="1.10.390.10:FF:000006">
    <property type="entry name" value="Puromycin-sensitive aminopeptidase"/>
    <property type="match status" value="1"/>
</dbReference>
<evidence type="ECO:0000259" key="10">
    <source>
        <dbReference type="Pfam" id="PF11838"/>
    </source>
</evidence>
<evidence type="ECO:0000259" key="11">
    <source>
        <dbReference type="Pfam" id="PF17900"/>
    </source>
</evidence>
<dbReference type="SUPFAM" id="SSF55486">
    <property type="entry name" value="Metalloproteases ('zincins'), catalytic domain"/>
    <property type="match status" value="1"/>
</dbReference>
<feature type="domain" description="Aminopeptidase N-like N-terminal" evidence="11">
    <location>
        <begin position="22"/>
        <end position="188"/>
    </location>
</feature>
<feature type="domain" description="Peptidase M1 membrane alanine aminopeptidase" evidence="9">
    <location>
        <begin position="230"/>
        <end position="443"/>
    </location>
</feature>
<dbReference type="GO" id="GO:0005615">
    <property type="term" value="C:extracellular space"/>
    <property type="evidence" value="ECO:0007669"/>
    <property type="project" value="TreeGrafter"/>
</dbReference>
<dbReference type="Gene3D" id="2.60.40.1730">
    <property type="entry name" value="tricorn interacting facor f3 domain"/>
    <property type="match status" value="1"/>
</dbReference>
<keyword evidence="3" id="KW-0031">Aminopeptidase</keyword>
<dbReference type="Pfam" id="PF01433">
    <property type="entry name" value="Peptidase_M1"/>
    <property type="match status" value="1"/>
</dbReference>
<keyword evidence="4" id="KW-0645">Protease</keyword>
<comment type="similarity">
    <text evidence="2">Belongs to the peptidase M1 family.</text>
</comment>
<organism evidence="12">
    <name type="scientific">freshwater metagenome</name>
    <dbReference type="NCBI Taxonomy" id="449393"/>
    <lineage>
        <taxon>unclassified sequences</taxon>
        <taxon>metagenomes</taxon>
        <taxon>ecological metagenomes</taxon>
    </lineage>
</organism>